<dbReference type="EMBL" id="PKSM01000074">
    <property type="protein sequence ID" value="POW17479.1"/>
    <property type="molecule type" value="Genomic_DNA"/>
</dbReference>
<comment type="caution">
    <text evidence="3">The sequence shown here is derived from an EMBL/GenBank/DDBJ whole genome shotgun (WGS) entry which is preliminary data.</text>
</comment>
<sequence>MSRVSALFIVLALIQFLEVTAAPPTTDTAKSPSMNGLNITAGEDPEYLCKPRPLEPSLWAELGMNSYLSTYTNGTTLNLEQYASQVGAPDFECGIGKICSPGQLCEHVYGRDWYALVAAQNWNNFVNVLFQASGDATDLSEVALGTGADIVPTMLVDLEKDPTRTPRHITAYLSLASNWISAFPSSLFKCYGPIAGTIWSWGQLSWLGLVMSLYQLGAFGWVETLMIYGNGEDRFTRSSSISWCLGEAQHAVQGIISNITQDVIQAGISTNKGLASLNQDGIFLSEIPVIDRETVQKEYETMIKLKTLVKVWREQNVFIIRGADPCTQGGENGAFDDPNRLSYCGDDSIMMSIVRGDKNGDGFDPTIFRAPLVEEKYGFTTEYLTTSSWDCQRKYGTFEFDPHVCRNKTNVHDLEMKDECSVNLPVCDCTTIDVRAALQKGMTITKACREINGLPI</sequence>
<evidence type="ECO:0000313" key="4">
    <source>
        <dbReference type="Proteomes" id="UP000238274"/>
    </source>
</evidence>
<dbReference type="VEuPathDB" id="FungiDB:PSHT_06335"/>
<keyword evidence="4" id="KW-1185">Reference proteome</keyword>
<gene>
    <name evidence="3" type="ORF">PSHT_06335</name>
</gene>
<dbReference type="InterPro" id="IPR057194">
    <property type="entry name" value="DUF7872"/>
</dbReference>
<accession>A0A2S4W6W8</accession>
<dbReference type="Pfam" id="PF25278">
    <property type="entry name" value="DUF7872"/>
    <property type="match status" value="1"/>
</dbReference>
<evidence type="ECO:0000259" key="2">
    <source>
        <dbReference type="Pfam" id="PF25278"/>
    </source>
</evidence>
<evidence type="ECO:0000313" key="3">
    <source>
        <dbReference type="EMBL" id="POW17479.1"/>
    </source>
</evidence>
<feature type="signal peptide" evidence="1">
    <location>
        <begin position="1"/>
        <end position="21"/>
    </location>
</feature>
<dbReference type="AlphaFoldDB" id="A0A2S4W6W8"/>
<keyword evidence="1" id="KW-0732">Signal</keyword>
<reference evidence="4" key="2">
    <citation type="journal article" date="2018" name="BMC Genomics">
        <title>Genomic insights into host adaptation between the wheat stripe rust pathogen (Puccinia striiformis f. sp. tritici) and the barley stripe rust pathogen (Puccinia striiformis f. sp. hordei).</title>
        <authorList>
            <person name="Xia C."/>
            <person name="Wang M."/>
            <person name="Yin C."/>
            <person name="Cornejo O.E."/>
            <person name="Hulbert S.H."/>
            <person name="Chen X."/>
        </authorList>
    </citation>
    <scope>NUCLEOTIDE SEQUENCE [LARGE SCALE GENOMIC DNA]</scope>
    <source>
        <strain evidence="4">93TX-2</strain>
    </source>
</reference>
<evidence type="ECO:0000256" key="1">
    <source>
        <dbReference type="SAM" id="SignalP"/>
    </source>
</evidence>
<proteinExistence type="predicted"/>
<dbReference type="PANTHER" id="PTHR33339:SF1">
    <property type="entry name" value="LYSM DOMAIN-CONTAINING PROTEIN"/>
    <property type="match status" value="1"/>
</dbReference>
<protein>
    <recommendedName>
        <fullName evidence="2">DUF7872 domain-containing protein</fullName>
    </recommendedName>
</protein>
<dbReference type="OrthoDB" id="2501761at2759"/>
<dbReference type="PANTHER" id="PTHR33339">
    <property type="entry name" value="LYSM DOMAIN-CONTAINING PROTEIN"/>
    <property type="match status" value="1"/>
</dbReference>
<dbReference type="Proteomes" id="UP000238274">
    <property type="component" value="Unassembled WGS sequence"/>
</dbReference>
<name>A0A2S4W6W8_9BASI</name>
<reference evidence="3 4" key="1">
    <citation type="submission" date="2017-12" db="EMBL/GenBank/DDBJ databases">
        <title>Gene loss provides genomic basis for host adaptation in cereal stripe rust fungi.</title>
        <authorList>
            <person name="Xia C."/>
        </authorList>
    </citation>
    <scope>NUCLEOTIDE SEQUENCE [LARGE SCALE GENOMIC DNA]</scope>
    <source>
        <strain evidence="3 4">93TX-2</strain>
    </source>
</reference>
<reference evidence="4" key="3">
    <citation type="journal article" date="2018" name="Mol. Plant Microbe Interact.">
        <title>Genome sequence resources for the wheat stripe rust pathogen (Puccinia striiformis f. sp. tritici) and the barley stripe rust pathogen (Puccinia striiformis f. sp. hordei).</title>
        <authorList>
            <person name="Xia C."/>
            <person name="Wang M."/>
            <person name="Yin C."/>
            <person name="Cornejo O.E."/>
            <person name="Hulbert S.H."/>
            <person name="Chen X."/>
        </authorList>
    </citation>
    <scope>NUCLEOTIDE SEQUENCE [LARGE SCALE GENOMIC DNA]</scope>
    <source>
        <strain evidence="4">93TX-2</strain>
    </source>
</reference>
<feature type="domain" description="DUF7872" evidence="2">
    <location>
        <begin position="232"/>
        <end position="456"/>
    </location>
</feature>
<feature type="chain" id="PRO_5015497937" description="DUF7872 domain-containing protein" evidence="1">
    <location>
        <begin position="22"/>
        <end position="456"/>
    </location>
</feature>
<organism evidence="3 4">
    <name type="scientific">Puccinia striiformis</name>
    <dbReference type="NCBI Taxonomy" id="27350"/>
    <lineage>
        <taxon>Eukaryota</taxon>
        <taxon>Fungi</taxon>
        <taxon>Dikarya</taxon>
        <taxon>Basidiomycota</taxon>
        <taxon>Pucciniomycotina</taxon>
        <taxon>Pucciniomycetes</taxon>
        <taxon>Pucciniales</taxon>
        <taxon>Pucciniaceae</taxon>
        <taxon>Puccinia</taxon>
    </lineage>
</organism>
<dbReference type="VEuPathDB" id="FungiDB:PSTT_11375"/>